<protein>
    <submittedName>
        <fullName evidence="1">Uncharacterized protein</fullName>
    </submittedName>
</protein>
<proteinExistence type="predicted"/>
<dbReference type="EMBL" id="VVXH01000001">
    <property type="protein sequence ID" value="KAA2381280.1"/>
    <property type="molecule type" value="Genomic_DNA"/>
</dbReference>
<reference evidence="1 2" key="1">
    <citation type="journal article" date="2019" name="Nat. Med.">
        <title>A library of human gut bacterial isolates paired with longitudinal multiomics data enables mechanistic microbiome research.</title>
        <authorList>
            <person name="Poyet M."/>
            <person name="Groussin M."/>
            <person name="Gibbons S.M."/>
            <person name="Avila-Pacheco J."/>
            <person name="Jiang X."/>
            <person name="Kearney S.M."/>
            <person name="Perrotta A.R."/>
            <person name="Berdy B."/>
            <person name="Zhao S."/>
            <person name="Lieberman T.D."/>
            <person name="Swanson P.K."/>
            <person name="Smith M."/>
            <person name="Roesemann S."/>
            <person name="Alexander J.E."/>
            <person name="Rich S.A."/>
            <person name="Livny J."/>
            <person name="Vlamakis H."/>
            <person name="Clish C."/>
            <person name="Bullock K."/>
            <person name="Deik A."/>
            <person name="Scott J."/>
            <person name="Pierce K.A."/>
            <person name="Xavier R.J."/>
            <person name="Alm E.J."/>
        </authorList>
    </citation>
    <scope>NUCLEOTIDE SEQUENCE [LARGE SCALE GENOMIC DNA]</scope>
    <source>
        <strain evidence="1 2">BIOML-A266</strain>
    </source>
</reference>
<dbReference type="RefSeq" id="WP_004328702.1">
    <property type="nucleotide sequence ID" value="NZ_JADMQE010000005.1"/>
</dbReference>
<name>A0A5B3H677_9BACT</name>
<accession>A0A5B3H677</accession>
<organism evidence="1 2">
    <name type="scientific">Alistipes onderdonkii</name>
    <dbReference type="NCBI Taxonomy" id="328813"/>
    <lineage>
        <taxon>Bacteria</taxon>
        <taxon>Pseudomonadati</taxon>
        <taxon>Bacteroidota</taxon>
        <taxon>Bacteroidia</taxon>
        <taxon>Bacteroidales</taxon>
        <taxon>Rikenellaceae</taxon>
        <taxon>Alistipes</taxon>
    </lineage>
</organism>
<gene>
    <name evidence="1" type="ORF">F2Y10_02005</name>
</gene>
<comment type="caution">
    <text evidence="1">The sequence shown here is derived from an EMBL/GenBank/DDBJ whole genome shotgun (WGS) entry which is preliminary data.</text>
</comment>
<dbReference type="AlphaFoldDB" id="A0A5B3H677"/>
<dbReference type="Proteomes" id="UP000322940">
    <property type="component" value="Unassembled WGS sequence"/>
</dbReference>
<evidence type="ECO:0000313" key="2">
    <source>
        <dbReference type="Proteomes" id="UP000322940"/>
    </source>
</evidence>
<sequence>MKESDLLQYCRYYKGERKNPYEGKEQNKAMLWMYERAWIHDTMAVIARGDANVSESRNLDEYVAVGLSDFENADGVPITLKSLLFNRYAQGNMSSLADCVEPFKKFYKQYYG</sequence>
<dbReference type="GeneID" id="73803036"/>
<evidence type="ECO:0000313" key="1">
    <source>
        <dbReference type="EMBL" id="KAA2381280.1"/>
    </source>
</evidence>